<organism evidence="1 2">
    <name type="scientific">Legionella donaldsonii</name>
    <dbReference type="NCBI Taxonomy" id="45060"/>
    <lineage>
        <taxon>Bacteria</taxon>
        <taxon>Pseudomonadati</taxon>
        <taxon>Pseudomonadota</taxon>
        <taxon>Gammaproteobacteria</taxon>
        <taxon>Legionellales</taxon>
        <taxon>Legionellaceae</taxon>
        <taxon>Legionella</taxon>
    </lineage>
</organism>
<keyword evidence="2" id="KW-1185">Reference proteome</keyword>
<sequence length="65" mass="7773">MKLKSLTHQDFKYKRSLFRIPSILVARNQDLPEYCAQTFFPDVKMLIDWLQVPKEEQPHGQLQAR</sequence>
<gene>
    <name evidence="1" type="ORF">NCTC13292_01008</name>
</gene>
<dbReference type="AlphaFoldDB" id="A0A378J192"/>
<name>A0A378J192_9GAMM</name>
<evidence type="ECO:0000313" key="2">
    <source>
        <dbReference type="Proteomes" id="UP000254677"/>
    </source>
</evidence>
<dbReference type="Proteomes" id="UP000254677">
    <property type="component" value="Unassembled WGS sequence"/>
</dbReference>
<evidence type="ECO:0000313" key="1">
    <source>
        <dbReference type="EMBL" id="STX41512.1"/>
    </source>
</evidence>
<dbReference type="EMBL" id="UGOA01000001">
    <property type="protein sequence ID" value="STX41512.1"/>
    <property type="molecule type" value="Genomic_DNA"/>
</dbReference>
<proteinExistence type="predicted"/>
<protein>
    <submittedName>
        <fullName evidence="1">Uncharacterized protein</fullName>
    </submittedName>
</protein>
<reference evidence="1 2" key="1">
    <citation type="submission" date="2018-06" db="EMBL/GenBank/DDBJ databases">
        <authorList>
            <consortium name="Pathogen Informatics"/>
            <person name="Doyle S."/>
        </authorList>
    </citation>
    <scope>NUCLEOTIDE SEQUENCE [LARGE SCALE GENOMIC DNA]</scope>
    <source>
        <strain evidence="1 2">NCTC13292</strain>
    </source>
</reference>
<accession>A0A378J192</accession>